<comment type="caution">
    <text evidence="16">The sequence shown here is derived from an EMBL/GenBank/DDBJ whole genome shotgun (WGS) entry which is preliminary data.</text>
</comment>
<dbReference type="PANTHER" id="PTHR18843">
    <property type="entry name" value="TORSIN-1A-INTERACTING PROTEIN"/>
    <property type="match status" value="1"/>
</dbReference>
<dbReference type="GO" id="GO:0005637">
    <property type="term" value="C:nuclear inner membrane"/>
    <property type="evidence" value="ECO:0007669"/>
    <property type="project" value="UniProtKB-SubCell"/>
</dbReference>
<keyword evidence="8" id="KW-0472">Membrane</keyword>
<feature type="region of interest" description="Disordered" evidence="14">
    <location>
        <begin position="127"/>
        <end position="156"/>
    </location>
</feature>
<dbReference type="Gene3D" id="3.40.50.12190">
    <property type="match status" value="1"/>
</dbReference>
<comment type="subcellular location">
    <subcellularLocation>
        <location evidence="12">Nucleus inner membrane</location>
        <topology evidence="12">Single-pass membrane protein</topology>
    </subcellularLocation>
</comment>
<evidence type="ECO:0000256" key="11">
    <source>
        <dbReference type="ARBA" id="ARBA00037580"/>
    </source>
</evidence>
<feature type="compositionally biased region" description="Acidic residues" evidence="14">
    <location>
        <begin position="1"/>
        <end position="10"/>
    </location>
</feature>
<evidence type="ECO:0000259" key="15">
    <source>
        <dbReference type="Pfam" id="PF05609"/>
    </source>
</evidence>
<evidence type="ECO:0000256" key="13">
    <source>
        <dbReference type="ARBA" id="ARBA00040724"/>
    </source>
</evidence>
<evidence type="ECO:0000256" key="7">
    <source>
        <dbReference type="ARBA" id="ARBA00023054"/>
    </source>
</evidence>
<evidence type="ECO:0000256" key="12">
    <source>
        <dbReference type="ARBA" id="ARBA00037876"/>
    </source>
</evidence>
<evidence type="ECO:0000256" key="3">
    <source>
        <dbReference type="ARBA" id="ARBA00022553"/>
    </source>
</evidence>
<evidence type="ECO:0000256" key="5">
    <source>
        <dbReference type="ARBA" id="ARBA00022843"/>
    </source>
</evidence>
<evidence type="ECO:0000256" key="4">
    <source>
        <dbReference type="ARBA" id="ARBA00022692"/>
    </source>
</evidence>
<feature type="region of interest" description="Disordered" evidence="14">
    <location>
        <begin position="1"/>
        <end position="89"/>
    </location>
</feature>
<reference evidence="16" key="1">
    <citation type="submission" date="2019-04" db="EMBL/GenBank/DDBJ databases">
        <title>Genome assembly of Zosterops borbonicus 15179.</title>
        <authorList>
            <person name="Leroy T."/>
            <person name="Anselmetti Y."/>
            <person name="Tilak M.-K."/>
            <person name="Nabholz B."/>
        </authorList>
    </citation>
    <scope>NUCLEOTIDE SEQUENCE</scope>
    <source>
        <strain evidence="16">HGM_15179</strain>
        <tissue evidence="16">Muscle</tissue>
    </source>
</reference>
<evidence type="ECO:0000313" key="17">
    <source>
        <dbReference type="Proteomes" id="UP000796761"/>
    </source>
</evidence>
<keyword evidence="17" id="KW-1185">Reference proteome</keyword>
<keyword evidence="7" id="KW-0175">Coiled coil</keyword>
<accession>A0A8K1H0Z6</accession>
<keyword evidence="5" id="KW-0832">Ubl conjugation</keyword>
<evidence type="ECO:0000256" key="9">
    <source>
        <dbReference type="ARBA" id="ARBA00023180"/>
    </source>
</evidence>
<evidence type="ECO:0000256" key="2">
    <source>
        <dbReference type="ARBA" id="ARBA00022499"/>
    </source>
</evidence>
<dbReference type="EMBL" id="SWJQ01000003">
    <property type="protein sequence ID" value="TRZ26875.1"/>
    <property type="molecule type" value="Genomic_DNA"/>
</dbReference>
<proteinExistence type="inferred from homology"/>
<comment type="similarity">
    <text evidence="1">Belongs to the TOR1AIP family.</text>
</comment>
<comment type="function">
    <text evidence="11">Required for nuclear membrane integrity. Induces TOR1A and TOR1B ATPase activity and is required for their location on the nuclear membrane. Binds to A- and B-type lamins. Possible role in membrane attachment and assembly of the nuclear lamina.</text>
</comment>
<keyword evidence="10" id="KW-0539">Nucleus</keyword>
<name>A0A8K1H0Z6_9PASS</name>
<evidence type="ECO:0000256" key="6">
    <source>
        <dbReference type="ARBA" id="ARBA00022989"/>
    </source>
</evidence>
<keyword evidence="2" id="KW-1017">Isopeptide bond</keyword>
<evidence type="ECO:0000256" key="8">
    <source>
        <dbReference type="ARBA" id="ARBA00023136"/>
    </source>
</evidence>
<evidence type="ECO:0000313" key="16">
    <source>
        <dbReference type="EMBL" id="TRZ26875.1"/>
    </source>
</evidence>
<dbReference type="Pfam" id="PF05609">
    <property type="entry name" value="LAP1_C"/>
    <property type="match status" value="1"/>
</dbReference>
<feature type="domain" description="Torsin-1A-interacting protein 1/2 AAA+ activator" evidence="15">
    <location>
        <begin position="198"/>
        <end position="417"/>
    </location>
</feature>
<dbReference type="PANTHER" id="PTHR18843:SF6">
    <property type="entry name" value="TORSIN-1A-INTERACTING PROTEIN 1"/>
    <property type="match status" value="1"/>
</dbReference>
<dbReference type="Proteomes" id="UP000796761">
    <property type="component" value="Unassembled WGS sequence"/>
</dbReference>
<keyword evidence="4" id="KW-0812">Transmembrane</keyword>
<dbReference type="InterPro" id="IPR046753">
    <property type="entry name" value="TOIP1/2_C"/>
</dbReference>
<dbReference type="InterPro" id="IPR008662">
    <property type="entry name" value="TOIP1/2"/>
</dbReference>
<dbReference type="AlphaFoldDB" id="A0A8K1H0Z6"/>
<keyword evidence="3" id="KW-0597">Phosphoprotein</keyword>
<dbReference type="GO" id="GO:0001671">
    <property type="term" value="F:ATPase activator activity"/>
    <property type="evidence" value="ECO:0007669"/>
    <property type="project" value="InterPro"/>
</dbReference>
<evidence type="ECO:0000256" key="14">
    <source>
        <dbReference type="SAM" id="MobiDB-lite"/>
    </source>
</evidence>
<evidence type="ECO:0000256" key="1">
    <source>
        <dbReference type="ARBA" id="ARBA00007860"/>
    </source>
</evidence>
<gene>
    <name evidence="16" type="ORF">HGM15179_000219</name>
</gene>
<keyword evidence="6" id="KW-1133">Transmembrane helix</keyword>
<sequence>MVGSGDEEAAPPDGPGLAPQDGPGLKRRRKSPRLAAARPEGRPGDEVDSAAQHGALRGNEHHFGTPDSLTRPPIKAYRSPGGTTVYFEENPVKENAKAFDSNETEKPNISTPLKEIKADFLEKNQECYSTAAPQSRSKSRYQSSTEKQSQPLAKNVDESQNGFHKAWTLLLVLLISVPLLYVLWSGIQGGTPSRRDAEILQEFRARMKKLKDTYQSQDPNLWRRAHASLEKRLNSSHMHLEPAILLLTAGREAEKALRCLSKEIADAFASSQNATTISINGADKAVLDSDTVKLQVDTELSSGFSGGKKVAVVHRFESLPAGSTLIFYKYCDHENAAFKDVALLLTVLLDEQSLRRSLTFQEVEEKVRDFLWAKFISSDVPSSYNGMDTDKLSGLWSRISHLVLPVWPEKGLPLEGCT</sequence>
<dbReference type="OrthoDB" id="6258998at2759"/>
<protein>
    <recommendedName>
        <fullName evidence="13">Torsin-1A-interacting protein 1</fullName>
    </recommendedName>
</protein>
<keyword evidence="9" id="KW-0325">Glycoprotein</keyword>
<dbReference type="GO" id="GO:0061024">
    <property type="term" value="P:membrane organization"/>
    <property type="evidence" value="ECO:0007669"/>
    <property type="project" value="TreeGrafter"/>
</dbReference>
<evidence type="ECO:0000256" key="10">
    <source>
        <dbReference type="ARBA" id="ARBA00023242"/>
    </source>
</evidence>
<dbReference type="InterPro" id="IPR038599">
    <property type="entry name" value="LAP1C-like_C_sf"/>
</dbReference>
<organism evidence="16 17">
    <name type="scientific">Zosterops borbonicus</name>
    <dbReference type="NCBI Taxonomy" id="364589"/>
    <lineage>
        <taxon>Eukaryota</taxon>
        <taxon>Metazoa</taxon>
        <taxon>Chordata</taxon>
        <taxon>Craniata</taxon>
        <taxon>Vertebrata</taxon>
        <taxon>Euteleostomi</taxon>
        <taxon>Archelosauria</taxon>
        <taxon>Archosauria</taxon>
        <taxon>Dinosauria</taxon>
        <taxon>Saurischia</taxon>
        <taxon>Theropoda</taxon>
        <taxon>Coelurosauria</taxon>
        <taxon>Aves</taxon>
        <taxon>Neognathae</taxon>
        <taxon>Neoaves</taxon>
        <taxon>Telluraves</taxon>
        <taxon>Australaves</taxon>
        <taxon>Passeriformes</taxon>
        <taxon>Sylvioidea</taxon>
        <taxon>Zosteropidae</taxon>
        <taxon>Zosterops</taxon>
    </lineage>
</organism>